<sequence>MFAAYSYELLRKPASCAYVILVMAFFWLTETIPLPVTSLIPIFAYPLLSVESAEQVSSVYLSDSNMIFFGSMVMAVAVESSRLHERVALRTLCFTGANPRFLMLGLQVATAFISLWMSNTSTTTNNPIPHVASKDSIENVSQVLVLSDSKQQQRIYKGLLLSIAYASAIGGIGTLIGTGSNIAMNNHFQSIYGDKNPVSFFSFICYALPQVFILLIICWIWLQFLFIGFRKNSKKNQIVDDMLLNKYKQLGPIRYEEITVVLSFLALIILWMTRPIWHKMFKPNYVTDGTSAMLISMLLFVLPAENPFSSKIVERLVENKKDESIRTVMTWKLMREKFSWSTLFLLGGGFAMADGVKKSGLSELLCSQLSGMQWLPPWTFIAFSSAIVCLLTEFTSNIATASIFIPMVASIAIAQNMNPLIYVLPVTFASSFTFMFPAGTPPNAIVFSAKILHVSDMILGGLVLKISEILNYNSRNATKTSKLVSDEEEDKPPPTTIVVAPFNENAPEYFLFGSCHVQKAAIYFAAFGMSITILMFISTFFEFDWYHYKRGVDVGAVVGLFLYLAIGVLIHYYVIIGVKRQLSRYLLPFICVYTIICVTETCMCIGLLFKLLDAQVTEPHHRVHIQMDVYYHSTTTTTPPYAAILFGLFIVLAVQFLMLVGVMRCRQFLSAKQEHEMAMKVAEMSKTQYPTIQIVFSSSGSGTGPFRNPAPQNGIILNPPPVFNPSSTTANNYSSPIPQTPFHNKNDDESSNSSPTTASNSSPIPPTPSHNNSNKQSNEPPMENIII</sequence>
<dbReference type="AlphaFoldDB" id="A0A915M721"/>
<feature type="transmembrane region" description="Helical" evidence="7">
    <location>
        <begin position="641"/>
        <end position="662"/>
    </location>
</feature>
<keyword evidence="3 7" id="KW-0812">Transmembrane</keyword>
<dbReference type="Pfam" id="PF00939">
    <property type="entry name" value="Na_sulph_symp"/>
    <property type="match status" value="1"/>
</dbReference>
<feature type="transmembrane region" description="Helical" evidence="7">
    <location>
        <begin position="16"/>
        <end position="47"/>
    </location>
</feature>
<dbReference type="PANTHER" id="PTHR10283">
    <property type="entry name" value="SOLUTE CARRIER FAMILY 13 MEMBER"/>
    <property type="match status" value="1"/>
</dbReference>
<dbReference type="Proteomes" id="UP000887561">
    <property type="component" value="Unplaced"/>
</dbReference>
<protein>
    <submittedName>
        <fullName evidence="9">Uncharacterized protein</fullName>
    </submittedName>
</protein>
<feature type="transmembrane region" description="Helical" evidence="7">
    <location>
        <begin position="285"/>
        <end position="302"/>
    </location>
</feature>
<feature type="transmembrane region" description="Helical" evidence="7">
    <location>
        <begin position="420"/>
        <end position="438"/>
    </location>
</feature>
<comment type="similarity">
    <text evidence="2">Belongs to the SLC13A/DASS transporter (TC 2.A.47) family. NADC subfamily.</text>
</comment>
<feature type="transmembrane region" description="Helical" evidence="7">
    <location>
        <begin position="520"/>
        <end position="541"/>
    </location>
</feature>
<dbReference type="GO" id="GO:0015137">
    <property type="term" value="F:citrate transmembrane transporter activity"/>
    <property type="evidence" value="ECO:0007669"/>
    <property type="project" value="TreeGrafter"/>
</dbReference>
<dbReference type="PANTHER" id="PTHR10283:SF82">
    <property type="entry name" value="SOLUTE CARRIER FAMILY 13 MEMBER 2"/>
    <property type="match status" value="1"/>
</dbReference>
<comment type="subcellular location">
    <subcellularLocation>
        <location evidence="1">Membrane</location>
        <topology evidence="1">Multi-pass membrane protein</topology>
    </subcellularLocation>
</comment>
<keyword evidence="8" id="KW-1185">Reference proteome</keyword>
<feature type="transmembrane region" description="Helical" evidence="7">
    <location>
        <begin position="586"/>
        <end position="609"/>
    </location>
</feature>
<evidence type="ECO:0000256" key="7">
    <source>
        <dbReference type="SAM" id="Phobius"/>
    </source>
</evidence>
<evidence type="ECO:0000256" key="1">
    <source>
        <dbReference type="ARBA" id="ARBA00004141"/>
    </source>
</evidence>
<feature type="transmembrane region" description="Helical" evidence="7">
    <location>
        <begin position="59"/>
        <end position="78"/>
    </location>
</feature>
<feature type="transmembrane region" description="Helical" evidence="7">
    <location>
        <begin position="200"/>
        <end position="227"/>
    </location>
</feature>
<evidence type="ECO:0000256" key="4">
    <source>
        <dbReference type="ARBA" id="ARBA00022989"/>
    </source>
</evidence>
<feature type="transmembrane region" description="Helical" evidence="7">
    <location>
        <begin position="376"/>
        <end position="408"/>
    </location>
</feature>
<keyword evidence="5 7" id="KW-0472">Membrane</keyword>
<evidence type="ECO:0000256" key="3">
    <source>
        <dbReference type="ARBA" id="ARBA00022692"/>
    </source>
</evidence>
<feature type="transmembrane region" description="Helical" evidence="7">
    <location>
        <begin position="338"/>
        <end position="356"/>
    </location>
</feature>
<evidence type="ECO:0000313" key="9">
    <source>
        <dbReference type="WBParaSite" id="scaffold2879_cov178.g5605"/>
    </source>
</evidence>
<feature type="region of interest" description="Disordered" evidence="6">
    <location>
        <begin position="700"/>
        <end position="787"/>
    </location>
</feature>
<feature type="transmembrane region" description="Helical" evidence="7">
    <location>
        <begin position="159"/>
        <end position="180"/>
    </location>
</feature>
<dbReference type="GO" id="GO:0015141">
    <property type="term" value="F:succinate transmembrane transporter activity"/>
    <property type="evidence" value="ECO:0007669"/>
    <property type="project" value="TreeGrafter"/>
</dbReference>
<evidence type="ECO:0000256" key="6">
    <source>
        <dbReference type="SAM" id="MobiDB-lite"/>
    </source>
</evidence>
<name>A0A915M721_MELJA</name>
<evidence type="ECO:0000256" key="5">
    <source>
        <dbReference type="ARBA" id="ARBA00023136"/>
    </source>
</evidence>
<dbReference type="WBParaSite" id="scaffold2879_cov178.g5605">
    <property type="protein sequence ID" value="scaffold2879_cov178.g5605"/>
    <property type="gene ID" value="scaffold2879_cov178.g5605"/>
</dbReference>
<evidence type="ECO:0000313" key="8">
    <source>
        <dbReference type="Proteomes" id="UP000887561"/>
    </source>
</evidence>
<dbReference type="GO" id="GO:0005886">
    <property type="term" value="C:plasma membrane"/>
    <property type="evidence" value="ECO:0007669"/>
    <property type="project" value="TreeGrafter"/>
</dbReference>
<feature type="transmembrane region" description="Helical" evidence="7">
    <location>
        <begin position="553"/>
        <end position="574"/>
    </location>
</feature>
<feature type="transmembrane region" description="Helical" evidence="7">
    <location>
        <begin position="444"/>
        <end position="464"/>
    </location>
</feature>
<reference evidence="9" key="1">
    <citation type="submission" date="2022-11" db="UniProtKB">
        <authorList>
            <consortium name="WormBaseParasite"/>
        </authorList>
    </citation>
    <scope>IDENTIFICATION</scope>
</reference>
<organism evidence="8 9">
    <name type="scientific">Meloidogyne javanica</name>
    <name type="common">Root-knot nematode worm</name>
    <dbReference type="NCBI Taxonomy" id="6303"/>
    <lineage>
        <taxon>Eukaryota</taxon>
        <taxon>Metazoa</taxon>
        <taxon>Ecdysozoa</taxon>
        <taxon>Nematoda</taxon>
        <taxon>Chromadorea</taxon>
        <taxon>Rhabditida</taxon>
        <taxon>Tylenchina</taxon>
        <taxon>Tylenchomorpha</taxon>
        <taxon>Tylenchoidea</taxon>
        <taxon>Meloidogynidae</taxon>
        <taxon>Meloidogyninae</taxon>
        <taxon>Meloidogyne</taxon>
        <taxon>Meloidogyne incognita group</taxon>
    </lineage>
</organism>
<feature type="compositionally biased region" description="Polar residues" evidence="6">
    <location>
        <begin position="724"/>
        <end position="743"/>
    </location>
</feature>
<proteinExistence type="inferred from homology"/>
<accession>A0A915M721</accession>
<evidence type="ECO:0000256" key="2">
    <source>
        <dbReference type="ARBA" id="ARBA00006772"/>
    </source>
</evidence>
<keyword evidence="4 7" id="KW-1133">Transmembrane helix</keyword>
<feature type="transmembrane region" description="Helical" evidence="7">
    <location>
        <begin position="255"/>
        <end position="273"/>
    </location>
</feature>
<feature type="compositionally biased region" description="Low complexity" evidence="6">
    <location>
        <begin position="751"/>
        <end position="762"/>
    </location>
</feature>
<dbReference type="InterPro" id="IPR001898">
    <property type="entry name" value="SLC13A/DASS"/>
</dbReference>